<accession>A0ABP7CID2</accession>
<evidence type="ECO:0000256" key="1">
    <source>
        <dbReference type="SAM" id="MobiDB-lite"/>
    </source>
</evidence>
<feature type="region of interest" description="Disordered" evidence="1">
    <location>
        <begin position="1"/>
        <end position="29"/>
    </location>
</feature>
<organism evidence="2 3">
    <name type="scientific">Nonomuraea antimicrobica</name>
    <dbReference type="NCBI Taxonomy" id="561173"/>
    <lineage>
        <taxon>Bacteria</taxon>
        <taxon>Bacillati</taxon>
        <taxon>Actinomycetota</taxon>
        <taxon>Actinomycetes</taxon>
        <taxon>Streptosporangiales</taxon>
        <taxon>Streptosporangiaceae</taxon>
        <taxon>Nonomuraea</taxon>
    </lineage>
</organism>
<comment type="caution">
    <text evidence="2">The sequence shown here is derived from an EMBL/GenBank/DDBJ whole genome shotgun (WGS) entry which is preliminary data.</text>
</comment>
<sequence>MGLADQRARPHEPTGPQVCRTSGLPGHEPTGLRAYRFRAYRFRAYRFRAYRFRAYRAA</sequence>
<feature type="compositionally biased region" description="Basic and acidic residues" evidence="1">
    <location>
        <begin position="1"/>
        <end position="12"/>
    </location>
</feature>
<protein>
    <submittedName>
        <fullName evidence="2">Uncharacterized protein</fullName>
    </submittedName>
</protein>
<evidence type="ECO:0000313" key="3">
    <source>
        <dbReference type="Proteomes" id="UP001500902"/>
    </source>
</evidence>
<dbReference type="Proteomes" id="UP001500902">
    <property type="component" value="Unassembled WGS sequence"/>
</dbReference>
<proteinExistence type="predicted"/>
<reference evidence="3" key="1">
    <citation type="journal article" date="2019" name="Int. J. Syst. Evol. Microbiol.">
        <title>The Global Catalogue of Microorganisms (GCM) 10K type strain sequencing project: providing services to taxonomists for standard genome sequencing and annotation.</title>
        <authorList>
            <consortium name="The Broad Institute Genomics Platform"/>
            <consortium name="The Broad Institute Genome Sequencing Center for Infectious Disease"/>
            <person name="Wu L."/>
            <person name="Ma J."/>
        </authorList>
    </citation>
    <scope>NUCLEOTIDE SEQUENCE [LARGE SCALE GENOMIC DNA]</scope>
    <source>
        <strain evidence="3">JCM 16904</strain>
    </source>
</reference>
<keyword evidence="3" id="KW-1185">Reference proteome</keyword>
<dbReference type="EMBL" id="BAAAZP010000112">
    <property type="protein sequence ID" value="GAA3689407.1"/>
    <property type="molecule type" value="Genomic_DNA"/>
</dbReference>
<name>A0ABP7CID2_9ACTN</name>
<evidence type="ECO:0000313" key="2">
    <source>
        <dbReference type="EMBL" id="GAA3689407.1"/>
    </source>
</evidence>
<gene>
    <name evidence="2" type="ORF">GCM10022224_063570</name>
</gene>